<name>A0A317Q7L3_9ENTR</name>
<gene>
    <name evidence="1" type="ORF">DES37_102300</name>
</gene>
<comment type="caution">
    <text evidence="1">The sequence shown here is derived from an EMBL/GenBank/DDBJ whole genome shotgun (WGS) entry which is preliminary data.</text>
</comment>
<protein>
    <submittedName>
        <fullName evidence="1">Uncharacterized protein</fullName>
    </submittedName>
</protein>
<accession>A0A317Q7L3</accession>
<organism evidence="1 2">
    <name type="scientific">Mangrovibacter plantisponsor</name>
    <dbReference type="NCBI Taxonomy" id="451513"/>
    <lineage>
        <taxon>Bacteria</taxon>
        <taxon>Pseudomonadati</taxon>
        <taxon>Pseudomonadota</taxon>
        <taxon>Gammaproteobacteria</taxon>
        <taxon>Enterobacterales</taxon>
        <taxon>Enterobacteriaceae</taxon>
        <taxon>Mangrovibacter</taxon>
    </lineage>
</organism>
<evidence type="ECO:0000313" key="1">
    <source>
        <dbReference type="EMBL" id="PWW11690.1"/>
    </source>
</evidence>
<proteinExistence type="predicted"/>
<sequence length="152" mass="16940">MDHASAVLLPHVESESFYGMEWVLIFRCLRGYYLLVQESPLDGQYYNQPTPTDPPTPADSAHNCISLSHPPTLSGLSVYNTRPPDRNTGMYYSAAPFYPALPCAGPCGTTLMRGSSPFPTDWSRSRYWPWNRRFCATCQCAPPLSCSVQPLA</sequence>
<keyword evidence="2" id="KW-1185">Reference proteome</keyword>
<dbReference type="Proteomes" id="UP000246744">
    <property type="component" value="Unassembled WGS sequence"/>
</dbReference>
<dbReference type="AlphaFoldDB" id="A0A317Q7L3"/>
<reference evidence="1 2" key="1">
    <citation type="submission" date="2018-05" db="EMBL/GenBank/DDBJ databases">
        <title>Genomic Encyclopedia of Type Strains, Phase IV (KMG-IV): sequencing the most valuable type-strain genomes for metagenomic binning, comparative biology and taxonomic classification.</title>
        <authorList>
            <person name="Goeker M."/>
        </authorList>
    </citation>
    <scope>NUCLEOTIDE SEQUENCE [LARGE SCALE GENOMIC DNA]</scope>
    <source>
        <strain evidence="1 2">DSM 19579</strain>
    </source>
</reference>
<evidence type="ECO:0000313" key="2">
    <source>
        <dbReference type="Proteomes" id="UP000246744"/>
    </source>
</evidence>
<dbReference type="EMBL" id="QGTS01000002">
    <property type="protein sequence ID" value="PWW11690.1"/>
    <property type="molecule type" value="Genomic_DNA"/>
</dbReference>